<comment type="catalytic activity">
    <reaction evidence="8">
        <text>(7R,8S)-8-amino-7-(carboxyamino)nonanoate + ATP = (4R,5S)-dethiobiotin + ADP + phosphate + H(+)</text>
        <dbReference type="Rhea" id="RHEA:63684"/>
        <dbReference type="ChEBI" id="CHEBI:15378"/>
        <dbReference type="ChEBI" id="CHEBI:30616"/>
        <dbReference type="ChEBI" id="CHEBI:43474"/>
        <dbReference type="ChEBI" id="CHEBI:149470"/>
        <dbReference type="ChEBI" id="CHEBI:149473"/>
        <dbReference type="ChEBI" id="CHEBI:456216"/>
    </reaction>
</comment>
<dbReference type="CDD" id="cd03109">
    <property type="entry name" value="DTBS"/>
    <property type="match status" value="1"/>
</dbReference>
<dbReference type="HAMAP" id="MF_00336">
    <property type="entry name" value="BioD"/>
    <property type="match status" value="1"/>
</dbReference>
<evidence type="ECO:0000256" key="9">
    <source>
        <dbReference type="HAMAP-Rule" id="MF_00336"/>
    </source>
</evidence>
<dbReference type="PANTHER" id="PTHR43210">
    <property type="entry name" value="DETHIOBIOTIN SYNTHETASE"/>
    <property type="match status" value="1"/>
</dbReference>
<feature type="binding site" evidence="9">
    <location>
        <position position="125"/>
    </location>
    <ligand>
        <name>Mg(2+)</name>
        <dbReference type="ChEBI" id="CHEBI:18420"/>
    </ligand>
</feature>
<keyword evidence="3 9" id="KW-0479">Metal-binding</keyword>
<evidence type="ECO:0000256" key="5">
    <source>
        <dbReference type="ARBA" id="ARBA00022756"/>
    </source>
</evidence>
<dbReference type="PIRSF" id="PIRSF006755">
    <property type="entry name" value="DTB_synth"/>
    <property type="match status" value="1"/>
</dbReference>
<comment type="cofactor">
    <cofactor evidence="9">
        <name>Mg(2+)</name>
        <dbReference type="ChEBI" id="CHEBI:18420"/>
    </cofactor>
</comment>
<gene>
    <name evidence="9 10" type="primary">bioD</name>
    <name evidence="10" type="ORF">CKW00_00640</name>
</gene>
<dbReference type="InterPro" id="IPR004472">
    <property type="entry name" value="DTB_synth_BioD"/>
</dbReference>
<comment type="subcellular location">
    <subcellularLocation>
        <location evidence="9">Cytoplasm</location>
    </subcellularLocation>
</comment>
<keyword evidence="7 9" id="KW-0460">Magnesium</keyword>
<dbReference type="PANTHER" id="PTHR43210:SF2">
    <property type="entry name" value="ATP-DEPENDENT DETHIOBIOTIN SYNTHETASE BIOD 2"/>
    <property type="match status" value="1"/>
</dbReference>
<evidence type="ECO:0000313" key="11">
    <source>
        <dbReference type="Proteomes" id="UP000217561"/>
    </source>
</evidence>
<comment type="similarity">
    <text evidence="9">Belongs to the dethiobiotin synthetase family.</text>
</comment>
<proteinExistence type="inferred from homology"/>
<evidence type="ECO:0000256" key="2">
    <source>
        <dbReference type="ARBA" id="ARBA00022598"/>
    </source>
</evidence>
<comment type="pathway">
    <text evidence="9">Cofactor biosynthesis; biotin biosynthesis; biotin from 7,8-diaminononanoate: step 1/2.</text>
</comment>
<keyword evidence="6 9" id="KW-0067">ATP-binding</keyword>
<evidence type="ECO:0000256" key="3">
    <source>
        <dbReference type="ARBA" id="ARBA00022723"/>
    </source>
</evidence>
<evidence type="ECO:0000256" key="8">
    <source>
        <dbReference type="ARBA" id="ARBA00047386"/>
    </source>
</evidence>
<keyword evidence="5 9" id="KW-0093">Biotin biosynthesis</keyword>
<evidence type="ECO:0000313" key="10">
    <source>
        <dbReference type="EMBL" id="PBB06995.1"/>
    </source>
</evidence>
<feature type="binding site" evidence="9">
    <location>
        <position position="65"/>
    </location>
    <ligand>
        <name>ATP</name>
        <dbReference type="ChEBI" id="CHEBI:30616"/>
    </ligand>
</feature>
<evidence type="ECO:0000256" key="7">
    <source>
        <dbReference type="ARBA" id="ARBA00022842"/>
    </source>
</evidence>
<comment type="caution">
    <text evidence="10">The sequence shown here is derived from an EMBL/GenBank/DDBJ whole genome shotgun (WGS) entry which is preliminary data.</text>
</comment>
<feature type="binding site" evidence="9">
    <location>
        <begin position="125"/>
        <end position="128"/>
    </location>
    <ligand>
        <name>ATP</name>
        <dbReference type="ChEBI" id="CHEBI:30616"/>
    </ligand>
</feature>
<organism evidence="10 11">
    <name type="scientific">Salimicrobium humidisoli</name>
    <dbReference type="NCBI Taxonomy" id="2029857"/>
    <lineage>
        <taxon>Bacteria</taxon>
        <taxon>Bacillati</taxon>
        <taxon>Bacillota</taxon>
        <taxon>Bacilli</taxon>
        <taxon>Bacillales</taxon>
        <taxon>Bacillaceae</taxon>
        <taxon>Salimicrobium</taxon>
    </lineage>
</organism>
<comment type="catalytic activity">
    <reaction evidence="9">
        <text>(7R,8S)-7,8-diammoniononanoate + CO2 + ATP = (4R,5S)-dethiobiotin + ADP + phosphate + 3 H(+)</text>
        <dbReference type="Rhea" id="RHEA:15805"/>
        <dbReference type="ChEBI" id="CHEBI:15378"/>
        <dbReference type="ChEBI" id="CHEBI:16526"/>
        <dbReference type="ChEBI" id="CHEBI:30616"/>
        <dbReference type="ChEBI" id="CHEBI:43474"/>
        <dbReference type="ChEBI" id="CHEBI:149469"/>
        <dbReference type="ChEBI" id="CHEBI:149473"/>
        <dbReference type="ChEBI" id="CHEBI:456216"/>
        <dbReference type="EC" id="6.3.3.3"/>
    </reaction>
</comment>
<protein>
    <recommendedName>
        <fullName evidence="9">ATP-dependent dethiobiotin synthetase BioD</fullName>
        <ecNumber evidence="9">6.3.3.3</ecNumber>
    </recommendedName>
    <alternativeName>
        <fullName evidence="9">DTB synthetase</fullName>
        <shortName evidence="9">DTBS</shortName>
    </alternativeName>
    <alternativeName>
        <fullName evidence="9">Dethiobiotin synthase</fullName>
    </alternativeName>
</protein>
<feature type="binding site" evidence="9">
    <location>
        <position position="65"/>
    </location>
    <ligand>
        <name>Mg(2+)</name>
        <dbReference type="ChEBI" id="CHEBI:18420"/>
    </ligand>
</feature>
<dbReference type="Gene3D" id="3.40.50.300">
    <property type="entry name" value="P-loop containing nucleotide triphosphate hydrolases"/>
    <property type="match status" value="1"/>
</dbReference>
<name>A0ABX4HV56_9BACI</name>
<feature type="binding site" evidence="9">
    <location>
        <position position="30"/>
    </location>
    <ligand>
        <name>Mg(2+)</name>
        <dbReference type="ChEBI" id="CHEBI:18420"/>
    </ligand>
</feature>
<feature type="binding site" evidence="9">
    <location>
        <begin position="216"/>
        <end position="218"/>
    </location>
    <ligand>
        <name>ATP</name>
        <dbReference type="ChEBI" id="CHEBI:30616"/>
    </ligand>
</feature>
<keyword evidence="2 9" id="KW-0436">Ligase</keyword>
<dbReference type="EC" id="6.3.3.3" evidence="9"/>
<comment type="subunit">
    <text evidence="9">Homodimer.</text>
</comment>
<dbReference type="EMBL" id="NSGH01000001">
    <property type="protein sequence ID" value="PBB06995.1"/>
    <property type="molecule type" value="Genomic_DNA"/>
</dbReference>
<dbReference type="NCBIfam" id="TIGR00347">
    <property type="entry name" value="bioD"/>
    <property type="match status" value="1"/>
</dbReference>
<dbReference type="Proteomes" id="UP000217561">
    <property type="component" value="Unassembled WGS sequence"/>
</dbReference>
<dbReference type="Pfam" id="PF13500">
    <property type="entry name" value="AAA_26"/>
    <property type="match status" value="1"/>
</dbReference>
<dbReference type="InterPro" id="IPR027417">
    <property type="entry name" value="P-loop_NTPase"/>
</dbReference>
<reference evidence="10 11" key="1">
    <citation type="submission" date="2017-08" db="EMBL/GenBank/DDBJ databases">
        <title>Salimicrobium alkalisoli sp. nov., isolated from saline alkaline soil.</title>
        <authorList>
            <person name="Zhang G."/>
            <person name="Xiong Q."/>
        </authorList>
    </citation>
    <scope>NUCLEOTIDE SEQUENCE [LARGE SCALE GENOMIC DNA]</scope>
    <source>
        <strain evidence="10 11">WN024</strain>
    </source>
</reference>
<keyword evidence="1 9" id="KW-0963">Cytoplasm</keyword>
<evidence type="ECO:0000256" key="6">
    <source>
        <dbReference type="ARBA" id="ARBA00022840"/>
    </source>
</evidence>
<keyword evidence="11" id="KW-1185">Reference proteome</keyword>
<comment type="caution">
    <text evidence="9">Lacks conserved residue(s) required for the propagation of feature annotation.</text>
</comment>
<comment type="function">
    <text evidence="9">Catalyzes a mechanistically unusual reaction, the ATP-dependent insertion of CO2 between the N7 and N8 nitrogen atoms of 7,8-diaminopelargonic acid (DAPA, also called 7,8-diammoniononanoate) to form a ureido ring.</text>
</comment>
<evidence type="ECO:0000256" key="4">
    <source>
        <dbReference type="ARBA" id="ARBA00022741"/>
    </source>
</evidence>
<feature type="binding site" evidence="9">
    <location>
        <begin position="186"/>
        <end position="187"/>
    </location>
    <ligand>
        <name>ATP</name>
        <dbReference type="ChEBI" id="CHEBI:30616"/>
    </ligand>
</feature>
<sequence length="239" mass="26326">MFFLVGLNVERKRSMPGIFVTGTHSNVGKTSFIAALTASLREKGIDAVPYKPVQCGATEAGTSPDADRYREVYEPELGDVLCTYLFKAKVSPHLAASLEDTLIEPDRILRDFSYLEKMHELVIVEGSGGIAVPLIDEQYGTPELMNDLGLPGLLITDAGVGTLNQTTITASYARGKNVDLRGIVLNRYPEFPSIGIRHNPEMLERTTGLPVLGKVPETEEPDLSLYRTIYSDFLETLKY</sequence>
<keyword evidence="4 9" id="KW-0547">Nucleotide-binding</keyword>
<feature type="active site" evidence="9">
    <location>
        <position position="51"/>
    </location>
</feature>
<accession>A0ABX4HV56</accession>
<dbReference type="SUPFAM" id="SSF52540">
    <property type="entry name" value="P-loop containing nucleoside triphosphate hydrolases"/>
    <property type="match status" value="1"/>
</dbReference>
<evidence type="ECO:0000256" key="1">
    <source>
        <dbReference type="ARBA" id="ARBA00022490"/>
    </source>
</evidence>